<dbReference type="InterPro" id="IPR028259">
    <property type="entry name" value="AP2-like_int_N"/>
</dbReference>
<evidence type="ECO:0000256" key="4">
    <source>
        <dbReference type="ARBA" id="ARBA00023172"/>
    </source>
</evidence>
<dbReference type="Pfam" id="PF14657">
    <property type="entry name" value="Arm-DNA-bind_4"/>
    <property type="match status" value="1"/>
</dbReference>
<proteinExistence type="inferred from homology"/>
<name>A0ABS3HNZ8_9ENTE</name>
<dbReference type="PANTHER" id="PTHR30629">
    <property type="entry name" value="PROPHAGE INTEGRASE"/>
    <property type="match status" value="1"/>
</dbReference>
<dbReference type="Pfam" id="PF14659">
    <property type="entry name" value="Phage_int_SAM_3"/>
    <property type="match status" value="1"/>
</dbReference>
<evidence type="ECO:0000256" key="3">
    <source>
        <dbReference type="ARBA" id="ARBA00023125"/>
    </source>
</evidence>
<dbReference type="Gene3D" id="1.10.443.10">
    <property type="entry name" value="Intergrase catalytic core"/>
    <property type="match status" value="1"/>
</dbReference>
<dbReference type="Proteomes" id="UP000664495">
    <property type="component" value="Unassembled WGS sequence"/>
</dbReference>
<keyword evidence="2" id="KW-0229">DNA integration</keyword>
<dbReference type="CDD" id="cd01189">
    <property type="entry name" value="INT_ICEBs1_C_like"/>
    <property type="match status" value="1"/>
</dbReference>
<dbReference type="SUPFAM" id="SSF56349">
    <property type="entry name" value="DNA breaking-rejoining enzymes"/>
    <property type="match status" value="1"/>
</dbReference>
<reference evidence="6 7" key="1">
    <citation type="submission" date="2021-03" db="EMBL/GenBank/DDBJ databases">
        <title>Enterococcal diversity collection.</title>
        <authorList>
            <person name="Gilmore M.S."/>
            <person name="Schwartzman J."/>
            <person name="Van Tyne D."/>
            <person name="Martin M."/>
            <person name="Earl A.M."/>
            <person name="Manson A.L."/>
            <person name="Straub T."/>
            <person name="Salamzade R."/>
            <person name="Saavedra J."/>
            <person name="Lebreton F."/>
            <person name="Prichula J."/>
            <person name="Schaufler K."/>
            <person name="Gaca A."/>
            <person name="Sgardioli B."/>
            <person name="Wagenaar J."/>
            <person name="Strong T."/>
        </authorList>
    </citation>
    <scope>NUCLEOTIDE SEQUENCE [LARGE SCALE GENOMIC DNA]</scope>
    <source>
        <strain evidence="6 7">MJM16</strain>
    </source>
</reference>
<dbReference type="EMBL" id="JAFLVR010000087">
    <property type="protein sequence ID" value="MBO0455063.1"/>
    <property type="molecule type" value="Genomic_DNA"/>
</dbReference>
<sequence length="389" mass="45783">MSTNIKKYTKKDGSSAYMFRKYLGLDPVTGRQIEKTRRGFKTLKEAKLELSKLEIDYQENGPSQQFKSRSYKEVCEEWFEIVYKMKVKESTFWNTRMIFDKHILPELGNLRINKITVTFCQKIANCWSRKSPKRYSRFINYAGMIFDYALSIGELNVNPMAKILTPIVQLDEEEHKKFYERDQLIDFLSDMKLQFPEIRYVFFSLLAYTGMRKGEALALHWNDIDFEMKFLKINKTLAVGKKGKLLIQKPKTKAANRKITLDDHTLSLLQKWHISQQRELDQLKIHKRQDQLVFSKYDNLPMYPRTPQSWLESFYIKNPDMFRISPHGFRHTHASLLFEAGATMKQVQSRLGHTNIKTTMNVYTHVTKSAEEETALLFADFMSNGKSLV</sequence>
<comment type="caution">
    <text evidence="6">The sequence shown here is derived from an EMBL/GenBank/DDBJ whole genome shotgun (WGS) entry which is preliminary data.</text>
</comment>
<comment type="similarity">
    <text evidence="1">Belongs to the 'phage' integrase family.</text>
</comment>
<dbReference type="InterPro" id="IPR002104">
    <property type="entry name" value="Integrase_catalytic"/>
</dbReference>
<dbReference type="Pfam" id="PF00589">
    <property type="entry name" value="Phage_integrase"/>
    <property type="match status" value="1"/>
</dbReference>
<dbReference type="InterPro" id="IPR004107">
    <property type="entry name" value="Integrase_SAM-like_N"/>
</dbReference>
<feature type="domain" description="Tyr recombinase" evidence="5">
    <location>
        <begin position="174"/>
        <end position="376"/>
    </location>
</feature>
<accession>A0ABS3HNZ8</accession>
<keyword evidence="7" id="KW-1185">Reference proteome</keyword>
<evidence type="ECO:0000313" key="6">
    <source>
        <dbReference type="EMBL" id="MBO0455063.1"/>
    </source>
</evidence>
<evidence type="ECO:0000256" key="2">
    <source>
        <dbReference type="ARBA" id="ARBA00022908"/>
    </source>
</evidence>
<dbReference type="InterPro" id="IPR050808">
    <property type="entry name" value="Phage_Integrase"/>
</dbReference>
<evidence type="ECO:0000259" key="5">
    <source>
        <dbReference type="PROSITE" id="PS51898"/>
    </source>
</evidence>
<keyword evidence="3" id="KW-0238">DNA-binding</keyword>
<keyword evidence="4" id="KW-0233">DNA recombination</keyword>
<evidence type="ECO:0000313" key="7">
    <source>
        <dbReference type="Proteomes" id="UP000664495"/>
    </source>
</evidence>
<evidence type="ECO:0000256" key="1">
    <source>
        <dbReference type="ARBA" id="ARBA00008857"/>
    </source>
</evidence>
<protein>
    <submittedName>
        <fullName evidence="6">Tyrosine-type recombinase/integrase</fullName>
    </submittedName>
</protein>
<dbReference type="PROSITE" id="PS51898">
    <property type="entry name" value="TYR_RECOMBINASE"/>
    <property type="match status" value="1"/>
</dbReference>
<organism evidence="6 7">
    <name type="scientific">Candidatus Enterococcus murrayae</name>
    <dbReference type="NCBI Taxonomy" id="2815321"/>
    <lineage>
        <taxon>Bacteria</taxon>
        <taxon>Bacillati</taxon>
        <taxon>Bacillota</taxon>
        <taxon>Bacilli</taxon>
        <taxon>Lactobacillales</taxon>
        <taxon>Enterococcaceae</taxon>
        <taxon>Enterococcus</taxon>
    </lineage>
</organism>
<gene>
    <name evidence="6" type="ORF">JZO85_22675</name>
</gene>
<dbReference type="InterPro" id="IPR010998">
    <property type="entry name" value="Integrase_recombinase_N"/>
</dbReference>
<dbReference type="InterPro" id="IPR011010">
    <property type="entry name" value="DNA_brk_join_enz"/>
</dbReference>
<dbReference type="RefSeq" id="WP_207110784.1">
    <property type="nucleotide sequence ID" value="NZ_JAFLVR010000087.1"/>
</dbReference>
<dbReference type="InterPro" id="IPR013762">
    <property type="entry name" value="Integrase-like_cat_sf"/>
</dbReference>
<dbReference type="Gene3D" id="1.10.150.130">
    <property type="match status" value="1"/>
</dbReference>
<dbReference type="PANTHER" id="PTHR30629:SF2">
    <property type="entry name" value="PROPHAGE INTEGRASE INTS-RELATED"/>
    <property type="match status" value="1"/>
</dbReference>